<dbReference type="InterPro" id="IPR036524">
    <property type="entry name" value="Frataxin/CyaY_sf"/>
</dbReference>
<proteinExistence type="inferred from homology"/>
<dbReference type="InterPro" id="IPR047584">
    <property type="entry name" value="CyaY"/>
</dbReference>
<dbReference type="Proteomes" id="UP000199119">
    <property type="component" value="Unassembled WGS sequence"/>
</dbReference>
<name>A0A1I2FWK4_9BURK</name>
<evidence type="ECO:0000256" key="1">
    <source>
        <dbReference type="ARBA" id="ARBA00008183"/>
    </source>
</evidence>
<dbReference type="GO" id="GO:0008198">
    <property type="term" value="F:ferrous iron binding"/>
    <property type="evidence" value="ECO:0007669"/>
    <property type="project" value="TreeGrafter"/>
</dbReference>
<gene>
    <name evidence="4" type="primary">cyaY</name>
    <name evidence="5" type="ORF">SAMN04489711_11293</name>
</gene>
<organism evidence="5 6">
    <name type="scientific">Paracidovorax wautersii</name>
    <dbReference type="NCBI Taxonomy" id="1177982"/>
    <lineage>
        <taxon>Bacteria</taxon>
        <taxon>Pseudomonadati</taxon>
        <taxon>Pseudomonadota</taxon>
        <taxon>Betaproteobacteria</taxon>
        <taxon>Burkholderiales</taxon>
        <taxon>Comamonadaceae</taxon>
        <taxon>Paracidovorax</taxon>
    </lineage>
</organism>
<sequence length="110" mass="12221">MTDLEFLDRAEELLLKVEEGCDRINDATDADLDGQRVGGMITITFGNGSQIVINQQKPLHEIWLAARTGGYHFRFDGAHWQDTKGGGEFFAMLNENASLQSGMALRFDGQ</sequence>
<dbReference type="GO" id="GO:0005829">
    <property type="term" value="C:cytosol"/>
    <property type="evidence" value="ECO:0007669"/>
    <property type="project" value="TreeGrafter"/>
</dbReference>
<evidence type="ECO:0000256" key="3">
    <source>
        <dbReference type="ARBA" id="ARBA00023004"/>
    </source>
</evidence>
<dbReference type="PROSITE" id="PS50810">
    <property type="entry name" value="FRATAXIN_2"/>
    <property type="match status" value="1"/>
</dbReference>
<evidence type="ECO:0000256" key="2">
    <source>
        <dbReference type="ARBA" id="ARBA00022723"/>
    </source>
</evidence>
<reference evidence="6" key="1">
    <citation type="submission" date="2016-10" db="EMBL/GenBank/DDBJ databases">
        <authorList>
            <person name="Varghese N."/>
            <person name="Submissions S."/>
        </authorList>
    </citation>
    <scope>NUCLEOTIDE SEQUENCE [LARGE SCALE GENOMIC DNA]</scope>
    <source>
        <strain evidence="6">DSM 27981</strain>
    </source>
</reference>
<dbReference type="Pfam" id="PF01491">
    <property type="entry name" value="Frataxin_Cyay"/>
    <property type="match status" value="1"/>
</dbReference>
<keyword evidence="3 4" id="KW-0408">Iron</keyword>
<protein>
    <recommendedName>
        <fullName evidence="4">Iron-sulfur cluster assembly protein CyaY</fullName>
    </recommendedName>
</protein>
<dbReference type="STRING" id="1177982.SAMN04489711_11293"/>
<comment type="function">
    <text evidence="4">Involved in iron-sulfur (Fe-S) cluster assembly. May act as a regulator of Fe-S biogenesis.</text>
</comment>
<dbReference type="Gene3D" id="3.30.920.10">
    <property type="entry name" value="Frataxin/CyaY"/>
    <property type="match status" value="1"/>
</dbReference>
<dbReference type="RefSeq" id="WP_092940502.1">
    <property type="nucleotide sequence ID" value="NZ_FONX01000012.1"/>
</dbReference>
<dbReference type="GO" id="GO:0008199">
    <property type="term" value="F:ferric iron binding"/>
    <property type="evidence" value="ECO:0007669"/>
    <property type="project" value="InterPro"/>
</dbReference>
<evidence type="ECO:0000313" key="6">
    <source>
        <dbReference type="Proteomes" id="UP000199119"/>
    </source>
</evidence>
<dbReference type="GO" id="GO:0016226">
    <property type="term" value="P:iron-sulfur cluster assembly"/>
    <property type="evidence" value="ECO:0007669"/>
    <property type="project" value="UniProtKB-UniRule"/>
</dbReference>
<dbReference type="InterPro" id="IPR002908">
    <property type="entry name" value="Frataxin/CyaY"/>
</dbReference>
<keyword evidence="2 4" id="KW-0479">Metal-binding</keyword>
<dbReference type="NCBIfam" id="TIGR03421">
    <property type="entry name" value="FeS_CyaY"/>
    <property type="match status" value="1"/>
</dbReference>
<evidence type="ECO:0000256" key="4">
    <source>
        <dbReference type="HAMAP-Rule" id="MF_00142"/>
    </source>
</evidence>
<accession>A0A1I2FWK4</accession>
<evidence type="ECO:0000313" key="5">
    <source>
        <dbReference type="EMBL" id="SFF09735.1"/>
    </source>
</evidence>
<dbReference type="AlphaFoldDB" id="A0A1I2FWK4"/>
<comment type="similarity">
    <text evidence="1 4">Belongs to the frataxin family.</text>
</comment>
<dbReference type="OrthoDB" id="285675at2"/>
<dbReference type="PANTHER" id="PTHR16821:SF2">
    <property type="entry name" value="FRATAXIN, MITOCHONDRIAL"/>
    <property type="match status" value="1"/>
</dbReference>
<keyword evidence="6" id="KW-1185">Reference proteome</keyword>
<dbReference type="PANTHER" id="PTHR16821">
    <property type="entry name" value="FRATAXIN"/>
    <property type="match status" value="1"/>
</dbReference>
<dbReference type="SUPFAM" id="SSF55387">
    <property type="entry name" value="Frataxin/Nqo15-like"/>
    <property type="match status" value="1"/>
</dbReference>
<dbReference type="HAMAP" id="MF_00142">
    <property type="entry name" value="CyaY"/>
    <property type="match status" value="1"/>
</dbReference>
<dbReference type="EMBL" id="FONX01000012">
    <property type="protein sequence ID" value="SFF09735.1"/>
    <property type="molecule type" value="Genomic_DNA"/>
</dbReference>
<dbReference type="SMART" id="SM01219">
    <property type="entry name" value="Frataxin_Cyay"/>
    <property type="match status" value="1"/>
</dbReference>